<dbReference type="PANTHER" id="PTHR32305">
    <property type="match status" value="1"/>
</dbReference>
<comment type="caution">
    <text evidence="1">The sequence shown here is derived from an EMBL/GenBank/DDBJ whole genome shotgun (WGS) entry which is preliminary data.</text>
</comment>
<dbReference type="InterPro" id="IPR031325">
    <property type="entry name" value="RHS_repeat"/>
</dbReference>
<feature type="non-terminal residue" evidence="1">
    <location>
        <position position="384"/>
    </location>
</feature>
<sequence>MTGAASEVTLGLTEDQLQAGLASGQLRAEFYEYDALGQRTELRQATVDGDFRTLFYYDSKGQLTRELKQVDAEQGYLTVFDYDAFGNKIFENRYSGLLPMALGANQSRSLVYADRIVRFRYDALNRLVAETVPSADGNGHETRYQYDAFGNLTLKTEAAGMQAERRTAYRYDERNQKVAEITALGTDAAAETQYRYDALGRVSAIVDARGVALIQEDSDWALAERARLGIVNTVTTEDGQTISGGAKRSYELTEEDIATLQAAYTSEQTFDAAGRKIAERDPLGHETHSAYDAFGNIIKATDPRGQIGYFFYDANNRLRLQIDPKGYATETRYDAFGQVVSTYQYQHALDLNSGTITEQSDFAELISQLQARVNSGSDTVSDKV</sequence>
<evidence type="ECO:0000313" key="2">
    <source>
        <dbReference type="Proteomes" id="UP000690515"/>
    </source>
</evidence>
<dbReference type="InterPro" id="IPR006530">
    <property type="entry name" value="YD"/>
</dbReference>
<protein>
    <submittedName>
        <fullName evidence="1">RHS repeat protein</fullName>
    </submittedName>
</protein>
<dbReference type="InterPro" id="IPR050708">
    <property type="entry name" value="T6SS_VgrG/RHS"/>
</dbReference>
<evidence type="ECO:0000313" key="1">
    <source>
        <dbReference type="EMBL" id="MBU2714410.1"/>
    </source>
</evidence>
<gene>
    <name evidence="1" type="ORF">KCG35_25500</name>
</gene>
<organism evidence="1 2">
    <name type="scientific">Zooshikella harenae</name>
    <dbReference type="NCBI Taxonomy" id="2827238"/>
    <lineage>
        <taxon>Bacteria</taxon>
        <taxon>Pseudomonadati</taxon>
        <taxon>Pseudomonadota</taxon>
        <taxon>Gammaproteobacteria</taxon>
        <taxon>Oceanospirillales</taxon>
        <taxon>Zooshikellaceae</taxon>
        <taxon>Zooshikella</taxon>
    </lineage>
</organism>
<reference evidence="1 2" key="1">
    <citation type="submission" date="2021-04" db="EMBL/GenBank/DDBJ databases">
        <authorList>
            <person name="Pira H."/>
            <person name="Risdian C."/>
            <person name="Wink J."/>
        </authorList>
    </citation>
    <scope>NUCLEOTIDE SEQUENCE [LARGE SCALE GENOMIC DNA]</scope>
    <source>
        <strain evidence="1 2">WH53</strain>
    </source>
</reference>
<feature type="non-terminal residue" evidence="1">
    <location>
        <position position="1"/>
    </location>
</feature>
<proteinExistence type="predicted"/>
<dbReference type="PANTHER" id="PTHR32305:SF15">
    <property type="entry name" value="PROTEIN RHSA-RELATED"/>
    <property type="match status" value="1"/>
</dbReference>
<dbReference type="EMBL" id="JAGSOY010000264">
    <property type="protein sequence ID" value="MBU2714410.1"/>
    <property type="molecule type" value="Genomic_DNA"/>
</dbReference>
<dbReference type="NCBIfam" id="TIGR01643">
    <property type="entry name" value="YD_repeat_2x"/>
    <property type="match status" value="3"/>
</dbReference>
<keyword evidence="2" id="KW-1185">Reference proteome</keyword>
<dbReference type="Proteomes" id="UP000690515">
    <property type="component" value="Unassembled WGS sequence"/>
</dbReference>
<dbReference type="Pfam" id="PF05593">
    <property type="entry name" value="RHS_repeat"/>
    <property type="match status" value="3"/>
</dbReference>
<name>A0ABS5ZKE0_9GAMM</name>
<accession>A0ABS5ZKE0</accession>